<evidence type="ECO:0000256" key="1">
    <source>
        <dbReference type="ARBA" id="ARBA00001698"/>
    </source>
</evidence>
<feature type="transmembrane region" description="Helical" evidence="19">
    <location>
        <begin position="79"/>
        <end position="99"/>
    </location>
</feature>
<evidence type="ECO:0000256" key="3">
    <source>
        <dbReference type="ARBA" id="ARBA00005119"/>
    </source>
</evidence>
<dbReference type="RefSeq" id="WP_024544210.1">
    <property type="nucleotide sequence ID" value="NZ_LR214939.1"/>
</dbReference>
<reference evidence="20" key="1">
    <citation type="submission" date="2019-01" db="EMBL/GenBank/DDBJ databases">
        <authorList>
            <consortium name="Pathogen Informatics"/>
        </authorList>
    </citation>
    <scope>NUCLEOTIDE SEQUENCE [LARGE SCALE GENOMIC DNA]</scope>
    <source>
        <strain evidence="20">NCTC10113</strain>
    </source>
</reference>
<keyword evidence="15 19" id="KW-0472">Membrane</keyword>
<dbReference type="PANTHER" id="PTHR46382:SF1">
    <property type="entry name" value="PHOSPHATIDATE CYTIDYLYLTRANSFERASE"/>
    <property type="match status" value="1"/>
</dbReference>
<evidence type="ECO:0000256" key="11">
    <source>
        <dbReference type="ARBA" id="ARBA00022692"/>
    </source>
</evidence>
<dbReference type="AlphaFoldDB" id="A0A448ZYW1"/>
<accession>A0A448ZYW1</accession>
<evidence type="ECO:0000256" key="6">
    <source>
        <dbReference type="ARBA" id="ARBA00012487"/>
    </source>
</evidence>
<dbReference type="GO" id="GO:0016024">
    <property type="term" value="P:CDP-diacylglycerol biosynthetic process"/>
    <property type="evidence" value="ECO:0007669"/>
    <property type="project" value="UniProtKB-UniPathway"/>
</dbReference>
<keyword evidence="17" id="KW-1208">Phospholipid metabolism</keyword>
<keyword evidence="11 18" id="KW-0812">Transmembrane</keyword>
<dbReference type="UniPathway" id="UPA00557">
    <property type="reaction ID" value="UER00614"/>
</dbReference>
<evidence type="ECO:0000256" key="4">
    <source>
        <dbReference type="ARBA" id="ARBA00005189"/>
    </source>
</evidence>
<evidence type="ECO:0000256" key="2">
    <source>
        <dbReference type="ARBA" id="ARBA00004651"/>
    </source>
</evidence>
<evidence type="ECO:0000256" key="18">
    <source>
        <dbReference type="RuleBase" id="RU003938"/>
    </source>
</evidence>
<evidence type="ECO:0000256" key="12">
    <source>
        <dbReference type="ARBA" id="ARBA00022695"/>
    </source>
</evidence>
<dbReference type="EMBL" id="LR214939">
    <property type="protein sequence ID" value="VEU56440.1"/>
    <property type="molecule type" value="Genomic_DNA"/>
</dbReference>
<organism evidence="20">
    <name type="scientific">Metamycoplasma salivarium</name>
    <name type="common">Mycoplasma salivarium</name>
    <dbReference type="NCBI Taxonomy" id="2124"/>
    <lineage>
        <taxon>Bacteria</taxon>
        <taxon>Bacillati</taxon>
        <taxon>Mycoplasmatota</taxon>
        <taxon>Mycoplasmoidales</taxon>
        <taxon>Metamycoplasmataceae</taxon>
        <taxon>Metamycoplasma</taxon>
    </lineage>
</organism>
<geneLocation type="plasmid" evidence="20">
    <name>2</name>
</geneLocation>
<evidence type="ECO:0000256" key="13">
    <source>
        <dbReference type="ARBA" id="ARBA00022989"/>
    </source>
</evidence>
<name>A0A448ZYW1_METSV</name>
<keyword evidence="10 18" id="KW-0808">Transferase</keyword>
<comment type="pathway">
    <text evidence="4">Lipid metabolism.</text>
</comment>
<keyword evidence="12 18" id="KW-0548">Nucleotidyltransferase</keyword>
<feature type="transmembrane region" description="Helical" evidence="19">
    <location>
        <begin position="20"/>
        <end position="40"/>
    </location>
</feature>
<evidence type="ECO:0000256" key="5">
    <source>
        <dbReference type="ARBA" id="ARBA00010185"/>
    </source>
</evidence>
<feature type="transmembrane region" description="Helical" evidence="19">
    <location>
        <begin position="111"/>
        <end position="132"/>
    </location>
</feature>
<evidence type="ECO:0000256" key="14">
    <source>
        <dbReference type="ARBA" id="ARBA00023098"/>
    </source>
</evidence>
<dbReference type="GO" id="GO:0004605">
    <property type="term" value="F:phosphatidate cytidylyltransferase activity"/>
    <property type="evidence" value="ECO:0007669"/>
    <property type="project" value="UniProtKB-EC"/>
</dbReference>
<keyword evidence="13 19" id="KW-1133">Transmembrane helix</keyword>
<dbReference type="InterPro" id="IPR000374">
    <property type="entry name" value="PC_trans"/>
</dbReference>
<keyword evidence="20" id="KW-0614">Plasmid</keyword>
<dbReference type="GO" id="GO:0005886">
    <property type="term" value="C:plasma membrane"/>
    <property type="evidence" value="ECO:0007669"/>
    <property type="project" value="UniProtKB-SubCell"/>
</dbReference>
<feature type="transmembrane region" description="Helical" evidence="19">
    <location>
        <begin position="138"/>
        <end position="161"/>
    </location>
</feature>
<feature type="transmembrane region" description="Helical" evidence="19">
    <location>
        <begin position="214"/>
        <end position="236"/>
    </location>
</feature>
<dbReference type="Pfam" id="PF01148">
    <property type="entry name" value="CTP_transf_1"/>
    <property type="match status" value="1"/>
</dbReference>
<comment type="similarity">
    <text evidence="5 18">Belongs to the CDS family.</text>
</comment>
<keyword evidence="8" id="KW-1003">Cell membrane</keyword>
<sequence>MIISLYATYEVIQHNKQHFVLNYSFLLFALIFWLLPYGIWNETSTNYLFSNLNFTTYNVSSLKQLLLELLYSRENLTSLYGLFLLFSMVYVTFIFALNIKKYKSRKLFFSSWLITMFSIIYIPITFKLLYLYNVLSLYILFAMFFIPVIVDSFGYFIGMWIGGKFIKKKFAPHISPKKTWEGAIASYLFGALCVYLLLYLGYQTNNVKLTYFTNIKQLIVGIVFLPVASIVGDLLFSAFKRLLDIKDFSNLLPGHGGIMDRFDSTSFVVLMSSTILFI</sequence>
<protein>
    <recommendedName>
        <fullName evidence="7 18">Phosphatidate cytidylyltransferase</fullName>
        <ecNumber evidence="6 18">2.7.7.41</ecNumber>
    </recommendedName>
</protein>
<evidence type="ECO:0000256" key="8">
    <source>
        <dbReference type="ARBA" id="ARBA00022475"/>
    </source>
</evidence>
<comment type="catalytic activity">
    <reaction evidence="1 18">
        <text>a 1,2-diacyl-sn-glycero-3-phosphate + CTP + H(+) = a CDP-1,2-diacyl-sn-glycerol + diphosphate</text>
        <dbReference type="Rhea" id="RHEA:16229"/>
        <dbReference type="ChEBI" id="CHEBI:15378"/>
        <dbReference type="ChEBI" id="CHEBI:33019"/>
        <dbReference type="ChEBI" id="CHEBI:37563"/>
        <dbReference type="ChEBI" id="CHEBI:58332"/>
        <dbReference type="ChEBI" id="CHEBI:58608"/>
        <dbReference type="EC" id="2.7.7.41"/>
    </reaction>
</comment>
<evidence type="ECO:0000256" key="15">
    <source>
        <dbReference type="ARBA" id="ARBA00023136"/>
    </source>
</evidence>
<evidence type="ECO:0000256" key="10">
    <source>
        <dbReference type="ARBA" id="ARBA00022679"/>
    </source>
</evidence>
<dbReference type="PANTHER" id="PTHR46382">
    <property type="entry name" value="PHOSPHATIDATE CYTIDYLYLTRANSFERASE"/>
    <property type="match status" value="1"/>
</dbReference>
<evidence type="ECO:0000256" key="7">
    <source>
        <dbReference type="ARBA" id="ARBA00019373"/>
    </source>
</evidence>
<feature type="transmembrane region" description="Helical" evidence="19">
    <location>
        <begin position="182"/>
        <end position="202"/>
    </location>
</feature>
<keyword evidence="16" id="KW-0594">Phospholipid biosynthesis</keyword>
<keyword evidence="14" id="KW-0443">Lipid metabolism</keyword>
<gene>
    <name evidence="20" type="primary">cdsA_2</name>
    <name evidence="20" type="ORF">NCTC10113_01349</name>
</gene>
<evidence type="ECO:0000256" key="16">
    <source>
        <dbReference type="ARBA" id="ARBA00023209"/>
    </source>
</evidence>
<evidence type="ECO:0000256" key="9">
    <source>
        <dbReference type="ARBA" id="ARBA00022516"/>
    </source>
</evidence>
<proteinExistence type="inferred from homology"/>
<evidence type="ECO:0000256" key="17">
    <source>
        <dbReference type="ARBA" id="ARBA00023264"/>
    </source>
</evidence>
<keyword evidence="9" id="KW-0444">Lipid biosynthesis</keyword>
<evidence type="ECO:0000256" key="19">
    <source>
        <dbReference type="SAM" id="Phobius"/>
    </source>
</evidence>
<evidence type="ECO:0000313" key="20">
    <source>
        <dbReference type="EMBL" id="VEU56440.1"/>
    </source>
</evidence>
<dbReference type="EC" id="2.7.7.41" evidence="6 18"/>
<comment type="pathway">
    <text evidence="3 18">Phospholipid metabolism; CDP-diacylglycerol biosynthesis; CDP-diacylglycerol from sn-glycerol 3-phosphate: step 3/3.</text>
</comment>
<comment type="subcellular location">
    <subcellularLocation>
        <location evidence="2">Cell membrane</location>
        <topology evidence="2">Multi-pass membrane protein</topology>
    </subcellularLocation>
</comment>
<dbReference type="PROSITE" id="PS01315">
    <property type="entry name" value="CDS"/>
    <property type="match status" value="1"/>
</dbReference>